<accession>A0A498R023</accession>
<sequence length="335" mass="36799">MAGRAACPARPPATRFRVRHLRRNAAHRRPYPPCFGNCAPPARPSVIGPCQIRCRRTTIATTPQWQAGVCLAPRPWSTGAWRKPQKSASTTRNQCAVALRGSRGGGDGQTIARTNHCSRLSMVRHYILDHWRSLLACCVSGRRLYETNGLREDDDIDQRITGDSESFLSQRAEQAPQNPRSAQRFRAGQLAAGIVSRRRYGYRRHRHVPAPSCKGAWRPRAKYRNMGTAVKLLMGLLIGIFTTIGLAAPALGDASVDGDGRDVGFLAALQDAGITYSTPEHAVGSAHAMCTNLHHGESGLRAVQQVKIQNPPIDLETASRFAVIAAKYYCPEQLY</sequence>
<keyword evidence="4" id="KW-1185">Reference proteome</keyword>
<gene>
    <name evidence="3" type="ORF">LAUMK142_04509</name>
</gene>
<dbReference type="EMBL" id="UPHU01000001">
    <property type="protein sequence ID" value="VBA54135.1"/>
    <property type="molecule type" value="Genomic_DNA"/>
</dbReference>
<keyword evidence="1" id="KW-0472">Membrane</keyword>
<keyword evidence="1" id="KW-1133">Transmembrane helix</keyword>
<evidence type="ECO:0000259" key="2">
    <source>
        <dbReference type="Pfam" id="PF05305"/>
    </source>
</evidence>
<dbReference type="Pfam" id="PF05305">
    <property type="entry name" value="DUF732"/>
    <property type="match status" value="1"/>
</dbReference>
<reference evidence="3 4" key="1">
    <citation type="submission" date="2018-09" db="EMBL/GenBank/DDBJ databases">
        <authorList>
            <person name="Tagini F."/>
        </authorList>
    </citation>
    <scope>NUCLEOTIDE SEQUENCE [LARGE SCALE GENOMIC DNA]</scope>
    <source>
        <strain evidence="3 4">MK142</strain>
    </source>
</reference>
<evidence type="ECO:0000256" key="1">
    <source>
        <dbReference type="SAM" id="Phobius"/>
    </source>
</evidence>
<feature type="domain" description="DUF732" evidence="2">
    <location>
        <begin position="262"/>
        <end position="332"/>
    </location>
</feature>
<evidence type="ECO:0000313" key="4">
    <source>
        <dbReference type="Proteomes" id="UP000268285"/>
    </source>
</evidence>
<dbReference type="InterPro" id="IPR007969">
    <property type="entry name" value="DUF732"/>
</dbReference>
<evidence type="ECO:0000313" key="3">
    <source>
        <dbReference type="EMBL" id="VBA54135.1"/>
    </source>
</evidence>
<dbReference type="AlphaFoldDB" id="A0A498R023"/>
<organism evidence="3 4">
    <name type="scientific">Mycobacterium pseudokansasii</name>
    <dbReference type="NCBI Taxonomy" id="2341080"/>
    <lineage>
        <taxon>Bacteria</taxon>
        <taxon>Bacillati</taxon>
        <taxon>Actinomycetota</taxon>
        <taxon>Actinomycetes</taxon>
        <taxon>Mycobacteriales</taxon>
        <taxon>Mycobacteriaceae</taxon>
        <taxon>Mycobacterium</taxon>
    </lineage>
</organism>
<proteinExistence type="predicted"/>
<name>A0A498R023_9MYCO</name>
<keyword evidence="1" id="KW-0812">Transmembrane</keyword>
<protein>
    <recommendedName>
        <fullName evidence="2">DUF732 domain-containing protein</fullName>
    </recommendedName>
</protein>
<dbReference type="Proteomes" id="UP000268285">
    <property type="component" value="Unassembled WGS sequence"/>
</dbReference>
<feature type="transmembrane region" description="Helical" evidence="1">
    <location>
        <begin position="228"/>
        <end position="251"/>
    </location>
</feature>